<comment type="catalytic activity">
    <reaction evidence="6">
        <text>2 a quinone + NADH + H(+) = 2 a 1,4-benzosemiquinone + NAD(+)</text>
        <dbReference type="Rhea" id="RHEA:65952"/>
        <dbReference type="ChEBI" id="CHEBI:15378"/>
        <dbReference type="ChEBI" id="CHEBI:57540"/>
        <dbReference type="ChEBI" id="CHEBI:57945"/>
        <dbReference type="ChEBI" id="CHEBI:132124"/>
        <dbReference type="ChEBI" id="CHEBI:134225"/>
    </reaction>
</comment>
<dbReference type="Gene3D" id="3.40.50.360">
    <property type="match status" value="1"/>
</dbReference>
<feature type="domain" description="Flavodoxin-like fold" evidence="7">
    <location>
        <begin position="15"/>
        <end position="208"/>
    </location>
</feature>
<evidence type="ECO:0000313" key="8">
    <source>
        <dbReference type="EMBL" id="ESE40179.1"/>
    </source>
</evidence>
<dbReference type="InterPro" id="IPR023048">
    <property type="entry name" value="NADH:quinone_OxRdtase_FMN_depd"/>
</dbReference>
<comment type="caution">
    <text evidence="8">The sequence shown here is derived from an EMBL/GenBank/DDBJ whole genome shotgun (WGS) entry which is preliminary data.</text>
</comment>
<feature type="binding site" evidence="6">
    <location>
        <position position="23"/>
    </location>
    <ligand>
        <name>FMN</name>
        <dbReference type="ChEBI" id="CHEBI:58210"/>
    </ligand>
</feature>
<comment type="cofactor">
    <cofactor evidence="6">
        <name>FMN</name>
        <dbReference type="ChEBI" id="CHEBI:58210"/>
    </cofactor>
    <text evidence="6">Binds 1 FMN per subunit.</text>
</comment>
<dbReference type="PANTHER" id="PTHR43741">
    <property type="entry name" value="FMN-DEPENDENT NADH-AZOREDUCTASE 1"/>
    <property type="match status" value="1"/>
</dbReference>
<sequence length="211" mass="22838">MKDSQEFQFSEQIMSKVLVLKSSILGGYSQSALLVDHLIGKWEDQGATITVRDLAGKDVLPMVDGEIASGLRGGAELTARQQEMLDLSNALVEELKANDTIVITAPMYNFNIPTQLKNWIDFVARAGVTFTYTENGPKGLVEGKRAVLITTRGGAHKDGPTDHIVPFLKTFLGFIGITDVEVVYGEALNMGPEANQKGISEAKVSIDKLAV</sequence>
<keyword evidence="4 6" id="KW-0520">NAD</keyword>
<evidence type="ECO:0000256" key="4">
    <source>
        <dbReference type="ARBA" id="ARBA00023027"/>
    </source>
</evidence>
<dbReference type="Pfam" id="PF02525">
    <property type="entry name" value="Flavodoxin_2"/>
    <property type="match status" value="1"/>
</dbReference>
<evidence type="ECO:0000256" key="5">
    <source>
        <dbReference type="ARBA" id="ARBA00048542"/>
    </source>
</evidence>
<feature type="binding site" evidence="6">
    <location>
        <begin position="29"/>
        <end position="31"/>
    </location>
    <ligand>
        <name>FMN</name>
        <dbReference type="ChEBI" id="CHEBI:58210"/>
    </ligand>
</feature>
<organism evidence="8 9">
    <name type="scientific">Shewanella decolorationis S12</name>
    <dbReference type="NCBI Taxonomy" id="1353536"/>
    <lineage>
        <taxon>Bacteria</taxon>
        <taxon>Pseudomonadati</taxon>
        <taxon>Pseudomonadota</taxon>
        <taxon>Gammaproteobacteria</taxon>
        <taxon>Alteromonadales</taxon>
        <taxon>Shewanellaceae</taxon>
        <taxon>Shewanella</taxon>
    </lineage>
</organism>
<gene>
    <name evidence="6" type="primary">azoR</name>
    <name evidence="8" type="ORF">SHD_3308</name>
</gene>
<keyword evidence="9" id="KW-1185">Reference proteome</keyword>
<comment type="similarity">
    <text evidence="6">Belongs to the azoreductase type 1 family.</text>
</comment>
<protein>
    <recommendedName>
        <fullName evidence="6">FMN dependent NADH:quinone oxidoreductase</fullName>
        <ecNumber evidence="6">1.6.5.-</ecNumber>
    </recommendedName>
    <alternativeName>
        <fullName evidence="6">Azo-dye reductase</fullName>
    </alternativeName>
    <alternativeName>
        <fullName evidence="6">FMN-dependent NADH-azo compound oxidoreductase</fullName>
    </alternativeName>
    <alternativeName>
        <fullName evidence="6">FMN-dependent NADH-azoreductase</fullName>
        <ecNumber evidence="6">1.7.1.17</ecNumber>
    </alternativeName>
</protein>
<comment type="function">
    <text evidence="6">Also exhibits azoreductase activity. Catalyzes the reductive cleavage of the azo bond in aromatic azo compounds to the corresponding amines.</text>
</comment>
<feature type="binding site" evidence="6">
    <location>
        <begin position="107"/>
        <end position="110"/>
    </location>
    <ligand>
        <name>FMN</name>
        <dbReference type="ChEBI" id="CHEBI:58210"/>
    </ligand>
</feature>
<evidence type="ECO:0000256" key="1">
    <source>
        <dbReference type="ARBA" id="ARBA00022630"/>
    </source>
</evidence>
<evidence type="ECO:0000259" key="7">
    <source>
        <dbReference type="Pfam" id="PF02525"/>
    </source>
</evidence>
<dbReference type="PANTHER" id="PTHR43741:SF2">
    <property type="entry name" value="FMN-DEPENDENT NADH:QUINONE OXIDOREDUCTASE"/>
    <property type="match status" value="1"/>
</dbReference>
<comment type="catalytic activity">
    <reaction evidence="5">
        <text>N,N-dimethyl-1,4-phenylenediamine + anthranilate + 2 NAD(+) = 2-(4-dimethylaminophenyl)diazenylbenzoate + 2 NADH + 2 H(+)</text>
        <dbReference type="Rhea" id="RHEA:55872"/>
        <dbReference type="ChEBI" id="CHEBI:15378"/>
        <dbReference type="ChEBI" id="CHEBI:15783"/>
        <dbReference type="ChEBI" id="CHEBI:16567"/>
        <dbReference type="ChEBI" id="CHEBI:57540"/>
        <dbReference type="ChEBI" id="CHEBI:57945"/>
        <dbReference type="ChEBI" id="CHEBI:71579"/>
        <dbReference type="EC" id="1.7.1.17"/>
    </reaction>
    <physiologicalReaction direction="right-to-left" evidence="5">
        <dbReference type="Rhea" id="RHEA:55874"/>
    </physiologicalReaction>
</comment>
<dbReference type="EC" id="1.7.1.17" evidence="6"/>
<proteinExistence type="inferred from homology"/>
<keyword evidence="1 6" id="KW-0285">Flavoprotein</keyword>
<accession>A0ABN0PJF6</accession>
<evidence type="ECO:0000256" key="3">
    <source>
        <dbReference type="ARBA" id="ARBA00023002"/>
    </source>
</evidence>
<keyword evidence="3 6" id="KW-0560">Oxidoreductase</keyword>
<dbReference type="EMBL" id="AXZL01000073">
    <property type="protein sequence ID" value="ESE40179.1"/>
    <property type="molecule type" value="Genomic_DNA"/>
</dbReference>
<dbReference type="InterPro" id="IPR050104">
    <property type="entry name" value="FMN-dep_NADH:Q_OxRdtase_AzoR1"/>
</dbReference>
<dbReference type="Proteomes" id="UP000017548">
    <property type="component" value="Unassembled WGS sequence"/>
</dbReference>
<evidence type="ECO:0000256" key="6">
    <source>
        <dbReference type="HAMAP-Rule" id="MF_01216"/>
    </source>
</evidence>
<feature type="binding site" evidence="6">
    <location>
        <begin position="151"/>
        <end position="154"/>
    </location>
    <ligand>
        <name>FMN</name>
        <dbReference type="ChEBI" id="CHEBI:58210"/>
    </ligand>
</feature>
<name>A0ABN0PJF6_9GAMM</name>
<dbReference type="InterPro" id="IPR003680">
    <property type="entry name" value="Flavodoxin_fold"/>
</dbReference>
<dbReference type="InterPro" id="IPR029039">
    <property type="entry name" value="Flavoprotein-like_sf"/>
</dbReference>
<comment type="function">
    <text evidence="6">Quinone reductase that provides resistance to thiol-specific stress caused by electrophilic quinones.</text>
</comment>
<keyword evidence="2 6" id="KW-0288">FMN</keyword>
<comment type="subunit">
    <text evidence="6">Homodimer.</text>
</comment>
<dbReference type="HAMAP" id="MF_01216">
    <property type="entry name" value="Azoreductase_type1"/>
    <property type="match status" value="1"/>
</dbReference>
<reference evidence="8 9" key="1">
    <citation type="journal article" date="2013" name="Genome Announc.">
        <title>Draft Genome Sequence of Shewanella decolorationis S12, a Dye-Degrading Bacterium Isolated from a Wastewater Treatment Plant.</title>
        <authorList>
            <person name="Xu M."/>
            <person name="Fang Y."/>
            <person name="Liu J."/>
            <person name="Chen X."/>
            <person name="Sun G."/>
            <person name="Guo J."/>
            <person name="Hua Z."/>
            <person name="Tu Q."/>
            <person name="Wu L."/>
            <person name="Zhou J."/>
            <person name="Liu X."/>
        </authorList>
    </citation>
    <scope>NUCLEOTIDE SEQUENCE [LARGE SCALE GENOMIC DNA]</scope>
    <source>
        <strain evidence="8 9">S12</strain>
    </source>
</reference>
<dbReference type="EC" id="1.6.5.-" evidence="6"/>
<dbReference type="SUPFAM" id="SSF52218">
    <property type="entry name" value="Flavoproteins"/>
    <property type="match status" value="1"/>
</dbReference>
<evidence type="ECO:0000256" key="2">
    <source>
        <dbReference type="ARBA" id="ARBA00022643"/>
    </source>
</evidence>
<evidence type="ECO:0000313" key="9">
    <source>
        <dbReference type="Proteomes" id="UP000017548"/>
    </source>
</evidence>